<evidence type="ECO:0000313" key="2">
    <source>
        <dbReference type="Proteomes" id="UP000314294"/>
    </source>
</evidence>
<gene>
    <name evidence="1" type="ORF">EYF80_023425</name>
</gene>
<evidence type="ECO:0000313" key="1">
    <source>
        <dbReference type="EMBL" id="TNN66386.1"/>
    </source>
</evidence>
<accession>A0A4Z2HKS3</accession>
<proteinExistence type="predicted"/>
<dbReference type="Proteomes" id="UP000314294">
    <property type="component" value="Unassembled WGS sequence"/>
</dbReference>
<reference evidence="1 2" key="1">
    <citation type="submission" date="2019-03" db="EMBL/GenBank/DDBJ databases">
        <title>First draft genome of Liparis tanakae, snailfish: a comprehensive survey of snailfish specific genes.</title>
        <authorList>
            <person name="Kim W."/>
            <person name="Song I."/>
            <person name="Jeong J.-H."/>
            <person name="Kim D."/>
            <person name="Kim S."/>
            <person name="Ryu S."/>
            <person name="Song J.Y."/>
            <person name="Lee S.K."/>
        </authorList>
    </citation>
    <scope>NUCLEOTIDE SEQUENCE [LARGE SCALE GENOMIC DNA]</scope>
    <source>
        <tissue evidence="1">Muscle</tissue>
    </source>
</reference>
<organism evidence="1 2">
    <name type="scientific">Liparis tanakae</name>
    <name type="common">Tanaka's snailfish</name>
    <dbReference type="NCBI Taxonomy" id="230148"/>
    <lineage>
        <taxon>Eukaryota</taxon>
        <taxon>Metazoa</taxon>
        <taxon>Chordata</taxon>
        <taxon>Craniata</taxon>
        <taxon>Vertebrata</taxon>
        <taxon>Euteleostomi</taxon>
        <taxon>Actinopterygii</taxon>
        <taxon>Neopterygii</taxon>
        <taxon>Teleostei</taxon>
        <taxon>Neoteleostei</taxon>
        <taxon>Acanthomorphata</taxon>
        <taxon>Eupercaria</taxon>
        <taxon>Perciformes</taxon>
        <taxon>Cottioidei</taxon>
        <taxon>Cottales</taxon>
        <taxon>Liparidae</taxon>
        <taxon>Liparis</taxon>
    </lineage>
</organism>
<name>A0A4Z2HKS3_9TELE</name>
<sequence length="206" mass="23123">MRPFGLPLPSLRMLHGHDRLDLQNTNTESFTLAIRLPFHIVRRTQAGRYPLVDKGPDGVQSLTSVAPWESCWFTSSPCRSSSWTSAIILISVDARVSLIISWVQFLRDVCPLSPRLIREDLGSTREDQENCSLFHFRSKTLESADILLCNEDLDQSCVATGGSGVQRRPQLVVLGVDAGSSVQKDLHHLLIGCMERHKETMRGERK</sequence>
<keyword evidence="2" id="KW-1185">Reference proteome</keyword>
<dbReference type="EMBL" id="SRLO01000220">
    <property type="protein sequence ID" value="TNN66386.1"/>
    <property type="molecule type" value="Genomic_DNA"/>
</dbReference>
<dbReference type="AlphaFoldDB" id="A0A4Z2HKS3"/>
<comment type="caution">
    <text evidence="1">The sequence shown here is derived from an EMBL/GenBank/DDBJ whole genome shotgun (WGS) entry which is preliminary data.</text>
</comment>
<protein>
    <submittedName>
        <fullName evidence="1">Uncharacterized protein</fullName>
    </submittedName>
</protein>